<dbReference type="GO" id="GO:0005737">
    <property type="term" value="C:cytoplasm"/>
    <property type="evidence" value="ECO:0007669"/>
    <property type="project" value="TreeGrafter"/>
</dbReference>
<dbReference type="GO" id="GO:0005813">
    <property type="term" value="C:centrosome"/>
    <property type="evidence" value="ECO:0007669"/>
    <property type="project" value="TreeGrafter"/>
</dbReference>
<keyword evidence="1" id="KW-0812">Transmembrane</keyword>
<feature type="transmembrane region" description="Helical" evidence="1">
    <location>
        <begin position="138"/>
        <end position="158"/>
    </location>
</feature>
<dbReference type="Proteomes" id="UP000887566">
    <property type="component" value="Unplaced"/>
</dbReference>
<dbReference type="WBParaSite" id="PSAMB.scaffold6498size9364.g28606.t1">
    <property type="protein sequence ID" value="PSAMB.scaffold6498size9364.g28606.t1"/>
    <property type="gene ID" value="PSAMB.scaffold6498size9364.g28606"/>
</dbReference>
<dbReference type="GO" id="GO:0000281">
    <property type="term" value="P:mitotic cytokinesis"/>
    <property type="evidence" value="ECO:0007669"/>
    <property type="project" value="TreeGrafter"/>
</dbReference>
<dbReference type="GO" id="GO:0016020">
    <property type="term" value="C:membrane"/>
    <property type="evidence" value="ECO:0007669"/>
    <property type="project" value="InterPro"/>
</dbReference>
<feature type="transmembrane region" description="Helical" evidence="1">
    <location>
        <begin position="7"/>
        <end position="27"/>
    </location>
</feature>
<protein>
    <submittedName>
        <fullName evidence="3">Protein JTB</fullName>
    </submittedName>
</protein>
<proteinExistence type="predicted"/>
<evidence type="ECO:0000313" key="2">
    <source>
        <dbReference type="Proteomes" id="UP000887566"/>
    </source>
</evidence>
<dbReference type="Gene3D" id="3.30.720.220">
    <property type="match status" value="1"/>
</dbReference>
<evidence type="ECO:0000256" key="1">
    <source>
        <dbReference type="SAM" id="Phobius"/>
    </source>
</evidence>
<dbReference type="PANTHER" id="PTHR13041">
    <property type="entry name" value="JTB PROTEIN-RELATED"/>
    <property type="match status" value="1"/>
</dbReference>
<reference evidence="3" key="1">
    <citation type="submission" date="2022-11" db="UniProtKB">
        <authorList>
            <consortium name="WormBaseParasite"/>
        </authorList>
    </citation>
    <scope>IDENTIFICATION</scope>
</reference>
<dbReference type="AlphaFoldDB" id="A0A914X3F9"/>
<organism evidence="2 3">
    <name type="scientific">Plectus sambesii</name>
    <dbReference type="NCBI Taxonomy" id="2011161"/>
    <lineage>
        <taxon>Eukaryota</taxon>
        <taxon>Metazoa</taxon>
        <taxon>Ecdysozoa</taxon>
        <taxon>Nematoda</taxon>
        <taxon>Chromadorea</taxon>
        <taxon>Plectida</taxon>
        <taxon>Plectina</taxon>
        <taxon>Plectoidea</taxon>
        <taxon>Plectidae</taxon>
        <taxon>Plectus</taxon>
    </lineage>
</organism>
<dbReference type="GO" id="GO:0005819">
    <property type="term" value="C:spindle"/>
    <property type="evidence" value="ECO:0007669"/>
    <property type="project" value="TreeGrafter"/>
</dbReference>
<dbReference type="PANTHER" id="PTHR13041:SF3">
    <property type="entry name" value="PROTEIN JTB"/>
    <property type="match status" value="1"/>
</dbReference>
<dbReference type="Pfam" id="PF05439">
    <property type="entry name" value="JTB"/>
    <property type="match status" value="1"/>
</dbReference>
<accession>A0A914X3F9</accession>
<evidence type="ECO:0000313" key="3">
    <source>
        <dbReference type="WBParaSite" id="PSAMB.scaffold6498size9364.g28606.t1"/>
    </source>
</evidence>
<dbReference type="GO" id="GO:0030496">
    <property type="term" value="C:midbody"/>
    <property type="evidence" value="ECO:0007669"/>
    <property type="project" value="TreeGrafter"/>
</dbReference>
<name>A0A914X3F9_9BILA</name>
<keyword evidence="1" id="KW-0472">Membrane</keyword>
<sequence length="179" mass="19793">MIEFCSFRRMLASIVLFITASTIVFLLEEYYDEDVLEKDVITAKKAIELSPHTLLSSSPASPPELPHNPSLSKAGSTCWLHEQFQPVSLCQPCSDFELNAMKADYCAISGYFDKLNCSSGKIGLRPCLTKGVYAETRFNMFMAVMAALTGVSAGVVHWRQSLLDRRAYARVQQQLGGGV</sequence>
<dbReference type="InterPro" id="IPR008657">
    <property type="entry name" value="JTB"/>
</dbReference>
<keyword evidence="1" id="KW-1133">Transmembrane helix</keyword>
<keyword evidence="2" id="KW-1185">Reference proteome</keyword>